<dbReference type="Pfam" id="PF02687">
    <property type="entry name" value="FtsX"/>
    <property type="match status" value="1"/>
</dbReference>
<evidence type="ECO:0000313" key="11">
    <source>
        <dbReference type="Proteomes" id="UP000243547"/>
    </source>
</evidence>
<sequence>MKLIKYVLKSLISRKKETVLFIIAIVVSLSVSMAAINISSGIKEGIIKADGEYDIIIGPNGSDIQLLLSTLFFSEHPLGVISYGNVEKLKERGDLEVVIPFALGDNYRGYNLIGTSPLFLKNREIREGRFFENPFEVVVGYNVAKKYSLKIGDQIITSHGIADHSINSLACLFHSHGEDDGLFEHDDHPYTVVGILNRDYSPFDNGLFTGIESIWLAHNYTGTLSEDEKLVTAIVIRSGNQRAAREVTAEYNEKGEYQAIHPTEILRKLLKNFDLSKQVAFLLSTIIVILALIIVFLMILLMINSIGKEIKILRFIGWSKENITKYILYQGAILSILSFGFSRIFTYVILYFANKLSSSMGLVLNISKIYPLEFLVAFAILLISITPIIFYLNLIYSRELIKGEN</sequence>
<keyword evidence="3 7" id="KW-0812">Transmembrane</keyword>
<keyword evidence="4 7" id="KW-1133">Transmembrane helix</keyword>
<name>A0A1M6R9H2_9FIRM</name>
<evidence type="ECO:0000256" key="6">
    <source>
        <dbReference type="ARBA" id="ARBA00038076"/>
    </source>
</evidence>
<dbReference type="STRING" id="1120989.SAMN02745227_01977"/>
<feature type="transmembrane region" description="Helical" evidence="7">
    <location>
        <begin position="279"/>
        <end position="306"/>
    </location>
</feature>
<dbReference type="InterPro" id="IPR003838">
    <property type="entry name" value="ABC3_permease_C"/>
</dbReference>
<organism evidence="10 11">
    <name type="scientific">Anaerobranca californiensis DSM 14826</name>
    <dbReference type="NCBI Taxonomy" id="1120989"/>
    <lineage>
        <taxon>Bacteria</taxon>
        <taxon>Bacillati</taxon>
        <taxon>Bacillota</taxon>
        <taxon>Clostridia</taxon>
        <taxon>Eubacteriales</taxon>
        <taxon>Proteinivoracaceae</taxon>
        <taxon>Anaerobranca</taxon>
    </lineage>
</organism>
<dbReference type="InterPro" id="IPR050250">
    <property type="entry name" value="Macrolide_Exporter_MacB"/>
</dbReference>
<dbReference type="InterPro" id="IPR025857">
    <property type="entry name" value="MacB_PCD"/>
</dbReference>
<keyword evidence="2" id="KW-1003">Cell membrane</keyword>
<keyword evidence="10" id="KW-0449">Lipoprotein</keyword>
<evidence type="ECO:0000256" key="2">
    <source>
        <dbReference type="ARBA" id="ARBA00022475"/>
    </source>
</evidence>
<comment type="similarity">
    <text evidence="6">Belongs to the ABC-4 integral membrane protein family.</text>
</comment>
<accession>A0A1M6R9H2</accession>
<keyword evidence="5 7" id="KW-0472">Membrane</keyword>
<evidence type="ECO:0000259" key="9">
    <source>
        <dbReference type="Pfam" id="PF12704"/>
    </source>
</evidence>
<dbReference type="PANTHER" id="PTHR30572:SF4">
    <property type="entry name" value="ABC TRANSPORTER PERMEASE YTRF"/>
    <property type="match status" value="1"/>
</dbReference>
<keyword evidence="11" id="KW-1185">Reference proteome</keyword>
<evidence type="ECO:0000256" key="7">
    <source>
        <dbReference type="SAM" id="Phobius"/>
    </source>
</evidence>
<evidence type="ECO:0000313" key="10">
    <source>
        <dbReference type="EMBL" id="SHK28978.1"/>
    </source>
</evidence>
<feature type="transmembrane region" description="Helical" evidence="7">
    <location>
        <begin position="374"/>
        <end position="396"/>
    </location>
</feature>
<dbReference type="GO" id="GO:0022857">
    <property type="term" value="F:transmembrane transporter activity"/>
    <property type="evidence" value="ECO:0007669"/>
    <property type="project" value="TreeGrafter"/>
</dbReference>
<reference evidence="11" key="1">
    <citation type="submission" date="2016-11" db="EMBL/GenBank/DDBJ databases">
        <authorList>
            <person name="Varghese N."/>
            <person name="Submissions S."/>
        </authorList>
    </citation>
    <scope>NUCLEOTIDE SEQUENCE [LARGE SCALE GENOMIC DNA]</scope>
    <source>
        <strain evidence="11">DSM 14826</strain>
    </source>
</reference>
<dbReference type="AlphaFoldDB" id="A0A1M6R9H2"/>
<dbReference type="GO" id="GO:0005886">
    <property type="term" value="C:plasma membrane"/>
    <property type="evidence" value="ECO:0007669"/>
    <property type="project" value="UniProtKB-SubCell"/>
</dbReference>
<feature type="domain" description="ABC3 transporter permease C-terminal" evidence="8">
    <location>
        <begin position="282"/>
        <end position="391"/>
    </location>
</feature>
<gene>
    <name evidence="10" type="ORF">SAMN02745227_01977</name>
</gene>
<evidence type="ECO:0000256" key="1">
    <source>
        <dbReference type="ARBA" id="ARBA00004651"/>
    </source>
</evidence>
<evidence type="ECO:0000259" key="8">
    <source>
        <dbReference type="Pfam" id="PF02687"/>
    </source>
</evidence>
<evidence type="ECO:0000256" key="4">
    <source>
        <dbReference type="ARBA" id="ARBA00022989"/>
    </source>
</evidence>
<comment type="subcellular location">
    <subcellularLocation>
        <location evidence="1">Cell membrane</location>
        <topology evidence="1">Multi-pass membrane protein</topology>
    </subcellularLocation>
</comment>
<feature type="transmembrane region" description="Helical" evidence="7">
    <location>
        <begin position="327"/>
        <end position="354"/>
    </location>
</feature>
<dbReference type="Proteomes" id="UP000243547">
    <property type="component" value="Unassembled WGS sequence"/>
</dbReference>
<feature type="domain" description="MacB-like periplasmic core" evidence="9">
    <location>
        <begin position="18"/>
        <end position="225"/>
    </location>
</feature>
<evidence type="ECO:0000256" key="5">
    <source>
        <dbReference type="ARBA" id="ARBA00023136"/>
    </source>
</evidence>
<proteinExistence type="inferred from homology"/>
<dbReference type="Pfam" id="PF12704">
    <property type="entry name" value="MacB_PCD"/>
    <property type="match status" value="1"/>
</dbReference>
<evidence type="ECO:0000256" key="3">
    <source>
        <dbReference type="ARBA" id="ARBA00022692"/>
    </source>
</evidence>
<protein>
    <submittedName>
        <fullName evidence="10">ABC-type transport system, involved in lipoprotein release, permease component</fullName>
    </submittedName>
</protein>
<dbReference type="EMBL" id="FRAI01000028">
    <property type="protein sequence ID" value="SHK28978.1"/>
    <property type="molecule type" value="Genomic_DNA"/>
</dbReference>
<dbReference type="PANTHER" id="PTHR30572">
    <property type="entry name" value="MEMBRANE COMPONENT OF TRANSPORTER-RELATED"/>
    <property type="match status" value="1"/>
</dbReference>